<protein>
    <submittedName>
        <fullName evidence="1">Uncharacterized protein</fullName>
    </submittedName>
</protein>
<dbReference type="HOGENOM" id="CLU_2722248_0_0_1"/>
<name>J7SCX5_9APHY</name>
<proteinExistence type="predicted"/>
<sequence length="72" mass="7925">MADDNSQNGAVNKASIFKGDRAKSQQFLGELYLYFLGNSKCIRIDDDKVKCALSSTSKKWTTSLKQAYLGGV</sequence>
<dbReference type="GeneID" id="24101898"/>
<dbReference type="AlphaFoldDB" id="J7SCX5"/>
<organism evidence="1 2">
    <name type="scientific">Fibroporia radiculosa</name>
    <dbReference type="NCBI Taxonomy" id="599839"/>
    <lineage>
        <taxon>Eukaryota</taxon>
        <taxon>Fungi</taxon>
        <taxon>Dikarya</taxon>
        <taxon>Basidiomycota</taxon>
        <taxon>Agaricomycotina</taxon>
        <taxon>Agaricomycetes</taxon>
        <taxon>Polyporales</taxon>
        <taxon>Fibroporiaceae</taxon>
        <taxon>Fibroporia</taxon>
    </lineage>
</organism>
<evidence type="ECO:0000313" key="2">
    <source>
        <dbReference type="Proteomes" id="UP000006352"/>
    </source>
</evidence>
<keyword evidence="2" id="KW-1185">Reference proteome</keyword>
<dbReference type="EMBL" id="HE797603">
    <property type="protein sequence ID" value="CCM06998.1"/>
    <property type="molecule type" value="Genomic_DNA"/>
</dbReference>
<accession>J7SCX5</accession>
<dbReference type="InParanoid" id="J7SCX5"/>
<gene>
    <name evidence="1" type="ORF">FIBRA_09316</name>
</gene>
<dbReference type="RefSeq" id="XP_012177019.1">
    <property type="nucleotide sequence ID" value="XM_012321629.1"/>
</dbReference>
<dbReference type="Proteomes" id="UP000006352">
    <property type="component" value="Unassembled WGS sequence"/>
</dbReference>
<evidence type="ECO:0000313" key="1">
    <source>
        <dbReference type="EMBL" id="CCM06998.1"/>
    </source>
</evidence>
<reference evidence="1 2" key="1">
    <citation type="journal article" date="2012" name="Appl. Environ. Microbiol.">
        <title>Short-read sequencing for genomic analysis of the brown rot fungus Fibroporia radiculosa.</title>
        <authorList>
            <person name="Tang J.D."/>
            <person name="Perkins A.D."/>
            <person name="Sonstegard T.S."/>
            <person name="Schroeder S.G."/>
            <person name="Burgess S.C."/>
            <person name="Diehl S.V."/>
        </authorList>
    </citation>
    <scope>NUCLEOTIDE SEQUENCE [LARGE SCALE GENOMIC DNA]</scope>
    <source>
        <strain evidence="1 2">TFFH 294</strain>
    </source>
</reference>